<dbReference type="OrthoDB" id="3056932at2759"/>
<dbReference type="PANTHER" id="PTHR46579">
    <property type="entry name" value="F5/8 TYPE C DOMAIN-CONTAINING PROTEIN-RELATED"/>
    <property type="match status" value="1"/>
</dbReference>
<reference evidence="1" key="1">
    <citation type="submission" date="2021-03" db="EMBL/GenBank/DDBJ databases">
        <title>Draft genome sequence of rust myrtle Austropuccinia psidii MF-1, a brazilian biotype.</title>
        <authorList>
            <person name="Quecine M.C."/>
            <person name="Pachon D.M.R."/>
            <person name="Bonatelli M.L."/>
            <person name="Correr F.H."/>
            <person name="Franceschini L.M."/>
            <person name="Leite T.F."/>
            <person name="Margarido G.R.A."/>
            <person name="Almeida C.A."/>
            <person name="Ferrarezi J.A."/>
            <person name="Labate C.A."/>
        </authorList>
    </citation>
    <scope>NUCLEOTIDE SEQUENCE</scope>
    <source>
        <strain evidence="1">MF-1</strain>
    </source>
</reference>
<evidence type="ECO:0000313" key="2">
    <source>
        <dbReference type="Proteomes" id="UP000765509"/>
    </source>
</evidence>
<name>A0A9Q3PIB2_9BASI</name>
<sequence length="233" mass="26532">MFDCFRNDFMFNGVAAPCDLAATHKIAGYASHTATSFCTWCECKRAEVGNLEIACVDESQIVKDHSREFKDEKNQSEADCLVKKSGIQWSELNCLPYWDPVQQTSIGIMHMWFEGILQTHFVNRWHFTFPISQERDFRSEALLSSSNDLRELDKPHQISGLYPAQLMKMKALLTEVVLPSGITNVPRSIGTLKGGKIKASKWQSLFSIYLPLVVMDVFLEDVELYESNLPLNQ</sequence>
<dbReference type="PANTHER" id="PTHR46579:SF1">
    <property type="entry name" value="F5_8 TYPE C DOMAIN-CONTAINING PROTEIN"/>
    <property type="match status" value="1"/>
</dbReference>
<proteinExistence type="predicted"/>
<comment type="caution">
    <text evidence="1">The sequence shown here is derived from an EMBL/GenBank/DDBJ whole genome shotgun (WGS) entry which is preliminary data.</text>
</comment>
<accession>A0A9Q3PIB2</accession>
<dbReference type="AlphaFoldDB" id="A0A9Q3PIB2"/>
<dbReference type="Proteomes" id="UP000765509">
    <property type="component" value="Unassembled WGS sequence"/>
</dbReference>
<keyword evidence="2" id="KW-1185">Reference proteome</keyword>
<organism evidence="1 2">
    <name type="scientific">Austropuccinia psidii MF-1</name>
    <dbReference type="NCBI Taxonomy" id="1389203"/>
    <lineage>
        <taxon>Eukaryota</taxon>
        <taxon>Fungi</taxon>
        <taxon>Dikarya</taxon>
        <taxon>Basidiomycota</taxon>
        <taxon>Pucciniomycotina</taxon>
        <taxon>Pucciniomycetes</taxon>
        <taxon>Pucciniales</taxon>
        <taxon>Sphaerophragmiaceae</taxon>
        <taxon>Austropuccinia</taxon>
    </lineage>
</organism>
<dbReference type="EMBL" id="AVOT02070869">
    <property type="protein sequence ID" value="MBW0561336.1"/>
    <property type="molecule type" value="Genomic_DNA"/>
</dbReference>
<gene>
    <name evidence="1" type="ORF">O181_101051</name>
</gene>
<protein>
    <submittedName>
        <fullName evidence="1">Uncharacterized protein</fullName>
    </submittedName>
</protein>
<evidence type="ECO:0000313" key="1">
    <source>
        <dbReference type="EMBL" id="MBW0561336.1"/>
    </source>
</evidence>